<feature type="domain" description="EamA" evidence="7">
    <location>
        <begin position="1"/>
        <end position="131"/>
    </location>
</feature>
<accession>A0A1C1YTG8</accession>
<sequence>MMLVTALIWASAFVAVRLAAPELGPVWLAAIRVTVGFLVLLPYALWRGLMWPSSPRQWWLILGMSLLNIVVPFGLIAWAGKSLEAGVLSLLMGTGPFLALIGSHFMTDDDRLTRRKLISVVLGMAGIVVVIGPSAVAGLGTASLQASLAALGASMCYVIAGLLVRRIHMPPLRLSCLALGLGTVALVPTALLLDPAPPIGLDGHIWAALIYLGAVPTGLAYILRFHLIRTIGYTRFSLTVNLIPVFGVGLGVLLLGEPLTPDLLVALALVLAGLFVASGGKAQSPSQDRSNG</sequence>
<evidence type="ECO:0000313" key="8">
    <source>
        <dbReference type="EMBL" id="OCW56818.1"/>
    </source>
</evidence>
<evidence type="ECO:0000259" key="7">
    <source>
        <dbReference type="Pfam" id="PF00892"/>
    </source>
</evidence>
<reference evidence="8 9" key="1">
    <citation type="submission" date="2015-12" db="EMBL/GenBank/DDBJ databases">
        <authorList>
            <person name="Shamseldin A."/>
            <person name="Moawad H."/>
            <person name="Abd El-Rahim W.M."/>
            <person name="Sadowsky M.J."/>
        </authorList>
    </citation>
    <scope>NUCLEOTIDE SEQUENCE [LARGE SCALE GENOMIC DNA]</scope>
    <source>
        <strain evidence="8 9">JC234</strain>
    </source>
</reference>
<feature type="transmembrane region" description="Helical" evidence="6">
    <location>
        <begin position="85"/>
        <end position="105"/>
    </location>
</feature>
<dbReference type="STRING" id="1480615.AWJ14_16845"/>
<feature type="domain" description="EamA" evidence="7">
    <location>
        <begin position="147"/>
        <end position="278"/>
    </location>
</feature>
<evidence type="ECO:0000256" key="3">
    <source>
        <dbReference type="ARBA" id="ARBA00022692"/>
    </source>
</evidence>
<comment type="caution">
    <text evidence="8">The sequence shown here is derived from an EMBL/GenBank/DDBJ whole genome shotgun (WGS) entry which is preliminary data.</text>
</comment>
<evidence type="ECO:0000256" key="1">
    <source>
        <dbReference type="ARBA" id="ARBA00004141"/>
    </source>
</evidence>
<comment type="subcellular location">
    <subcellularLocation>
        <location evidence="1">Membrane</location>
        <topology evidence="1">Multi-pass membrane protein</topology>
    </subcellularLocation>
</comment>
<feature type="transmembrane region" description="Helical" evidence="6">
    <location>
        <begin position="262"/>
        <end position="280"/>
    </location>
</feature>
<dbReference type="AlphaFoldDB" id="A0A1C1YTG8"/>
<evidence type="ECO:0000313" key="9">
    <source>
        <dbReference type="Proteomes" id="UP000094795"/>
    </source>
</evidence>
<dbReference type="OrthoDB" id="9810556at2"/>
<name>A0A1C1YTG8_9HYPH</name>
<keyword evidence="9" id="KW-1185">Reference proteome</keyword>
<dbReference type="Gene3D" id="1.10.3730.20">
    <property type="match status" value="1"/>
</dbReference>
<keyword evidence="4 6" id="KW-1133">Transmembrane helix</keyword>
<gene>
    <name evidence="8" type="ORF">AWJ14_16845</name>
</gene>
<evidence type="ECO:0000256" key="2">
    <source>
        <dbReference type="ARBA" id="ARBA00007362"/>
    </source>
</evidence>
<dbReference type="Proteomes" id="UP000094795">
    <property type="component" value="Unassembled WGS sequence"/>
</dbReference>
<keyword evidence="5 6" id="KW-0472">Membrane</keyword>
<organism evidence="8 9">
    <name type="scientific">Hoeflea olei</name>
    <dbReference type="NCBI Taxonomy" id="1480615"/>
    <lineage>
        <taxon>Bacteria</taxon>
        <taxon>Pseudomonadati</taxon>
        <taxon>Pseudomonadota</taxon>
        <taxon>Alphaproteobacteria</taxon>
        <taxon>Hyphomicrobiales</taxon>
        <taxon>Rhizobiaceae</taxon>
        <taxon>Hoeflea</taxon>
    </lineage>
</organism>
<comment type="similarity">
    <text evidence="2">Belongs to the EamA transporter family.</text>
</comment>
<feature type="transmembrane region" description="Helical" evidence="6">
    <location>
        <begin position="142"/>
        <end position="164"/>
    </location>
</feature>
<feature type="transmembrane region" description="Helical" evidence="6">
    <location>
        <begin position="205"/>
        <end position="224"/>
    </location>
</feature>
<dbReference type="InterPro" id="IPR037185">
    <property type="entry name" value="EmrE-like"/>
</dbReference>
<dbReference type="PANTHER" id="PTHR32322">
    <property type="entry name" value="INNER MEMBRANE TRANSPORTER"/>
    <property type="match status" value="1"/>
</dbReference>
<proteinExistence type="inferred from homology"/>
<keyword evidence="3 6" id="KW-0812">Transmembrane</keyword>
<evidence type="ECO:0000256" key="6">
    <source>
        <dbReference type="SAM" id="Phobius"/>
    </source>
</evidence>
<feature type="transmembrane region" description="Helical" evidence="6">
    <location>
        <begin position="236"/>
        <end position="256"/>
    </location>
</feature>
<dbReference type="GO" id="GO:0016020">
    <property type="term" value="C:membrane"/>
    <property type="evidence" value="ECO:0007669"/>
    <property type="project" value="UniProtKB-SubCell"/>
</dbReference>
<protein>
    <submittedName>
        <fullName evidence="8">ABC transporter permease</fullName>
    </submittedName>
</protein>
<evidence type="ECO:0000256" key="5">
    <source>
        <dbReference type="ARBA" id="ARBA00023136"/>
    </source>
</evidence>
<feature type="transmembrane region" description="Helical" evidence="6">
    <location>
        <begin position="58"/>
        <end position="79"/>
    </location>
</feature>
<feature type="transmembrane region" description="Helical" evidence="6">
    <location>
        <begin position="176"/>
        <end position="193"/>
    </location>
</feature>
<evidence type="ECO:0000256" key="4">
    <source>
        <dbReference type="ARBA" id="ARBA00022989"/>
    </source>
</evidence>
<dbReference type="InterPro" id="IPR050638">
    <property type="entry name" value="AA-Vitamin_Transporters"/>
</dbReference>
<dbReference type="Pfam" id="PF00892">
    <property type="entry name" value="EamA"/>
    <property type="match status" value="2"/>
</dbReference>
<feature type="transmembrane region" description="Helical" evidence="6">
    <location>
        <begin position="29"/>
        <end position="46"/>
    </location>
</feature>
<feature type="transmembrane region" description="Helical" evidence="6">
    <location>
        <begin position="117"/>
        <end position="136"/>
    </location>
</feature>
<dbReference type="InterPro" id="IPR000620">
    <property type="entry name" value="EamA_dom"/>
</dbReference>
<dbReference type="SUPFAM" id="SSF103481">
    <property type="entry name" value="Multidrug resistance efflux transporter EmrE"/>
    <property type="match status" value="2"/>
</dbReference>
<dbReference type="PANTHER" id="PTHR32322:SF2">
    <property type="entry name" value="EAMA DOMAIN-CONTAINING PROTEIN"/>
    <property type="match status" value="1"/>
</dbReference>
<dbReference type="EMBL" id="LQZT01000034">
    <property type="protein sequence ID" value="OCW56818.1"/>
    <property type="molecule type" value="Genomic_DNA"/>
</dbReference>